<reference evidence="2" key="1">
    <citation type="submission" date="2022-07" db="EMBL/GenBank/DDBJ databases">
        <title>Fungi with potential for degradation of polypropylene.</title>
        <authorList>
            <person name="Gostincar C."/>
        </authorList>
    </citation>
    <scope>NUCLEOTIDE SEQUENCE</scope>
    <source>
        <strain evidence="2">EXF-13287</strain>
    </source>
</reference>
<feature type="compositionally biased region" description="Basic residues" evidence="1">
    <location>
        <begin position="7"/>
        <end position="16"/>
    </location>
</feature>
<keyword evidence="3" id="KW-1185">Reference proteome</keyword>
<feature type="compositionally biased region" description="Basic and acidic residues" evidence="1">
    <location>
        <begin position="154"/>
        <end position="163"/>
    </location>
</feature>
<dbReference type="GO" id="GO:0005739">
    <property type="term" value="C:mitochondrion"/>
    <property type="evidence" value="ECO:0007669"/>
    <property type="project" value="InterPro"/>
</dbReference>
<evidence type="ECO:0000313" key="3">
    <source>
        <dbReference type="Proteomes" id="UP001174691"/>
    </source>
</evidence>
<sequence>MSALRQRAAHIARRSRPTTIRNTRSYASEHGHGEHHAAGKEEPLGAAFYFAVGAIPLSIFFYSISRPNEDGKPTGFAGLIHKYTEMSETWNERNALRTAMIEQAAHDKHLLYNAPRNKHIELKFPEVFHAGSPFNVPAGHNANLDKVVEHYRQQHLDEEERKATKARSKWDPQPNP</sequence>
<name>A0AA38RHA4_9PEZI</name>
<feature type="region of interest" description="Disordered" evidence="1">
    <location>
        <begin position="1"/>
        <end position="22"/>
    </location>
</feature>
<organism evidence="2 3">
    <name type="scientific">Coniochaeta hoffmannii</name>
    <dbReference type="NCBI Taxonomy" id="91930"/>
    <lineage>
        <taxon>Eukaryota</taxon>
        <taxon>Fungi</taxon>
        <taxon>Dikarya</taxon>
        <taxon>Ascomycota</taxon>
        <taxon>Pezizomycotina</taxon>
        <taxon>Sordariomycetes</taxon>
        <taxon>Sordariomycetidae</taxon>
        <taxon>Coniochaetales</taxon>
        <taxon>Coniochaetaceae</taxon>
        <taxon>Coniochaeta</taxon>
    </lineage>
</organism>
<dbReference type="Proteomes" id="UP001174691">
    <property type="component" value="Unassembled WGS sequence"/>
</dbReference>
<accession>A0AA38RHA4</accession>
<feature type="region of interest" description="Disordered" evidence="1">
    <location>
        <begin position="154"/>
        <end position="176"/>
    </location>
</feature>
<dbReference type="AlphaFoldDB" id="A0AA38RHA4"/>
<proteinExistence type="predicted"/>
<evidence type="ECO:0000256" key="1">
    <source>
        <dbReference type="SAM" id="MobiDB-lite"/>
    </source>
</evidence>
<dbReference type="InterPro" id="IPR034444">
    <property type="entry name" value="Nuo17.8"/>
</dbReference>
<dbReference type="EMBL" id="JANBVN010000262">
    <property type="protein sequence ID" value="KAJ9130608.1"/>
    <property type="molecule type" value="Genomic_DNA"/>
</dbReference>
<dbReference type="PANTHER" id="PTHR42100">
    <property type="entry name" value="OXIDOREDUCTASE 178 KDA SUBUNIT, PUTATIVE (AFU_ORTHOLOGUE AFUA_8G04320)-RELATED"/>
    <property type="match status" value="1"/>
</dbReference>
<evidence type="ECO:0000313" key="2">
    <source>
        <dbReference type="EMBL" id="KAJ9130608.1"/>
    </source>
</evidence>
<evidence type="ECO:0008006" key="4">
    <source>
        <dbReference type="Google" id="ProtNLM"/>
    </source>
</evidence>
<comment type="caution">
    <text evidence="2">The sequence shown here is derived from an EMBL/GenBank/DDBJ whole genome shotgun (WGS) entry which is preliminary data.</text>
</comment>
<gene>
    <name evidence="2" type="ORF">NKR19_g9822</name>
</gene>
<protein>
    <recommendedName>
        <fullName evidence="4">NADH-ubiquinone oxidoreductase 17.8 kDa subunit</fullName>
    </recommendedName>
</protein>
<dbReference type="PANTHER" id="PTHR42100:SF1">
    <property type="entry name" value="OXIDOREDUCTASE 178 KDA SUBUNIT, PUTATIVE (AFU_ORTHOLOGUE AFUA_8G04320)-RELATED"/>
    <property type="match status" value="1"/>
</dbReference>